<keyword evidence="6 8" id="KW-0472">Membrane</keyword>
<feature type="transmembrane region" description="Helical" evidence="8">
    <location>
        <begin position="160"/>
        <end position="181"/>
    </location>
</feature>
<evidence type="ECO:0000256" key="7">
    <source>
        <dbReference type="SAM" id="MobiDB-lite"/>
    </source>
</evidence>
<dbReference type="GO" id="GO:0010039">
    <property type="term" value="P:response to iron ion"/>
    <property type="evidence" value="ECO:0007669"/>
    <property type="project" value="TreeGrafter"/>
</dbReference>
<comment type="similarity">
    <text evidence="2">Belongs to the YSL (TC 2.A.67.2) family.</text>
</comment>
<dbReference type="GO" id="GO:0048316">
    <property type="term" value="P:seed development"/>
    <property type="evidence" value="ECO:0007669"/>
    <property type="project" value="TreeGrafter"/>
</dbReference>
<feature type="transmembrane region" description="Helical" evidence="8">
    <location>
        <begin position="111"/>
        <end position="133"/>
    </location>
</feature>
<proteinExistence type="inferred from homology"/>
<keyword evidence="3" id="KW-0813">Transport</keyword>
<keyword evidence="4 8" id="KW-0812">Transmembrane</keyword>
<accession>A0A8S9KWF8</accession>
<gene>
    <name evidence="9" type="ORF">F2Q68_00008172</name>
</gene>
<feature type="region of interest" description="Disordered" evidence="7">
    <location>
        <begin position="16"/>
        <end position="35"/>
    </location>
</feature>
<feature type="transmembrane region" description="Helical" evidence="8">
    <location>
        <begin position="71"/>
        <end position="90"/>
    </location>
</feature>
<dbReference type="PANTHER" id="PTHR31645:SF4">
    <property type="entry name" value="METAL-NICOTIANAMINE TRANSPORTER YSL3"/>
    <property type="match status" value="1"/>
</dbReference>
<feature type="transmembrane region" description="Helical" evidence="8">
    <location>
        <begin position="43"/>
        <end position="65"/>
    </location>
</feature>
<evidence type="ECO:0000313" key="9">
    <source>
        <dbReference type="EMBL" id="KAF2598352.1"/>
    </source>
</evidence>
<dbReference type="GO" id="GO:0035673">
    <property type="term" value="F:oligopeptide transmembrane transporter activity"/>
    <property type="evidence" value="ECO:0007669"/>
    <property type="project" value="InterPro"/>
</dbReference>
<evidence type="ECO:0000256" key="4">
    <source>
        <dbReference type="ARBA" id="ARBA00022692"/>
    </source>
</evidence>
<dbReference type="EMBL" id="QGKW02000717">
    <property type="protein sequence ID" value="KAF2598352.1"/>
    <property type="molecule type" value="Genomic_DNA"/>
</dbReference>
<evidence type="ECO:0000256" key="6">
    <source>
        <dbReference type="ARBA" id="ARBA00023136"/>
    </source>
</evidence>
<sequence>MRSSLMVEKDARIEVEREERDDLEETQNEPDDFNSIPPWKSQITFRGIVASLIIGIIYSVIVMKLNLTTGLIPTLNVSAALSAFVLLRSWTKLLTKAGIMTKPFTKQENTVVQTCAVACYSVTIGGGFGSYLLSLNTRTYEQSGVHTEGNSPGSTKEPGIGWMTCFLFFTCFVGLLALVPLRKPEFDLLNPAWLVRSGSGVAAVAPAKDIGMDGERIQLLMMAQPSPTPTLACA</sequence>
<dbReference type="AlphaFoldDB" id="A0A8S9KWF8"/>
<protein>
    <recommendedName>
        <fullName evidence="11">Metal-nicotianamine transporter YSL3</fullName>
    </recommendedName>
</protein>
<feature type="compositionally biased region" description="Acidic residues" evidence="7">
    <location>
        <begin position="21"/>
        <end position="32"/>
    </location>
</feature>
<keyword evidence="5 8" id="KW-1133">Transmembrane helix</keyword>
<dbReference type="GO" id="GO:0051980">
    <property type="term" value="F:iron-nicotianamine transmembrane transporter activity"/>
    <property type="evidence" value="ECO:0007669"/>
    <property type="project" value="TreeGrafter"/>
</dbReference>
<name>A0A8S9KWF8_BRACR</name>
<reference evidence="9" key="1">
    <citation type="submission" date="2019-12" db="EMBL/GenBank/DDBJ databases">
        <title>Genome sequencing and annotation of Brassica cretica.</title>
        <authorList>
            <person name="Studholme D.J."/>
            <person name="Sarris P.F."/>
        </authorList>
    </citation>
    <scope>NUCLEOTIDE SEQUENCE</scope>
    <source>
        <strain evidence="9">PFS-001/15</strain>
        <tissue evidence="9">Leaf</tissue>
    </source>
</reference>
<evidence type="ECO:0000256" key="8">
    <source>
        <dbReference type="SAM" id="Phobius"/>
    </source>
</evidence>
<evidence type="ECO:0000313" key="10">
    <source>
        <dbReference type="Proteomes" id="UP000712281"/>
    </source>
</evidence>
<comment type="subcellular location">
    <subcellularLocation>
        <location evidence="1">Membrane</location>
        <topology evidence="1">Multi-pass membrane protein</topology>
    </subcellularLocation>
</comment>
<evidence type="ECO:0000256" key="5">
    <source>
        <dbReference type="ARBA" id="ARBA00022989"/>
    </source>
</evidence>
<evidence type="ECO:0008006" key="11">
    <source>
        <dbReference type="Google" id="ProtNLM"/>
    </source>
</evidence>
<dbReference type="Proteomes" id="UP000712281">
    <property type="component" value="Unassembled WGS sequence"/>
</dbReference>
<dbReference type="InterPro" id="IPR004813">
    <property type="entry name" value="OPT"/>
</dbReference>
<evidence type="ECO:0000256" key="3">
    <source>
        <dbReference type="ARBA" id="ARBA00022448"/>
    </source>
</evidence>
<dbReference type="GO" id="GO:0005886">
    <property type="term" value="C:plasma membrane"/>
    <property type="evidence" value="ECO:0007669"/>
    <property type="project" value="TreeGrafter"/>
</dbReference>
<organism evidence="9 10">
    <name type="scientific">Brassica cretica</name>
    <name type="common">Mustard</name>
    <dbReference type="NCBI Taxonomy" id="69181"/>
    <lineage>
        <taxon>Eukaryota</taxon>
        <taxon>Viridiplantae</taxon>
        <taxon>Streptophyta</taxon>
        <taxon>Embryophyta</taxon>
        <taxon>Tracheophyta</taxon>
        <taxon>Spermatophyta</taxon>
        <taxon>Magnoliopsida</taxon>
        <taxon>eudicotyledons</taxon>
        <taxon>Gunneridae</taxon>
        <taxon>Pentapetalae</taxon>
        <taxon>rosids</taxon>
        <taxon>malvids</taxon>
        <taxon>Brassicales</taxon>
        <taxon>Brassicaceae</taxon>
        <taxon>Brassiceae</taxon>
        <taxon>Brassica</taxon>
    </lineage>
</organism>
<evidence type="ECO:0000256" key="1">
    <source>
        <dbReference type="ARBA" id="ARBA00004141"/>
    </source>
</evidence>
<dbReference type="PANTHER" id="PTHR31645">
    <property type="entry name" value="OLIGOPEPTIDE TRANSPORTER YGL114W-RELATED"/>
    <property type="match status" value="1"/>
</dbReference>
<dbReference type="Pfam" id="PF03169">
    <property type="entry name" value="OPT"/>
    <property type="match status" value="1"/>
</dbReference>
<dbReference type="InterPro" id="IPR045035">
    <property type="entry name" value="YSL-like"/>
</dbReference>
<evidence type="ECO:0000256" key="2">
    <source>
        <dbReference type="ARBA" id="ARBA00010276"/>
    </source>
</evidence>
<comment type="caution">
    <text evidence="9">The sequence shown here is derived from an EMBL/GenBank/DDBJ whole genome shotgun (WGS) entry which is preliminary data.</text>
</comment>